<evidence type="ECO:0000313" key="10">
    <source>
        <dbReference type="EMBL" id="GFR37652.1"/>
    </source>
</evidence>
<feature type="domain" description="RecX third three-helical" evidence="8">
    <location>
        <begin position="194"/>
        <end position="240"/>
    </location>
</feature>
<dbReference type="Proteomes" id="UP000654993">
    <property type="component" value="Unassembled WGS sequence"/>
</dbReference>
<dbReference type="InterPro" id="IPR053926">
    <property type="entry name" value="RecX_HTH_1st"/>
</dbReference>
<evidence type="ECO:0000313" key="11">
    <source>
        <dbReference type="Proteomes" id="UP000654993"/>
    </source>
</evidence>
<comment type="similarity">
    <text evidence="2 5">Belongs to the RecX family.</text>
</comment>
<evidence type="ECO:0000256" key="4">
    <source>
        <dbReference type="ARBA" id="ARBA00022490"/>
    </source>
</evidence>
<dbReference type="Pfam" id="PF02631">
    <property type="entry name" value="RecX_HTH2"/>
    <property type="match status" value="1"/>
</dbReference>
<comment type="function">
    <text evidence="5">Modulates RecA activity.</text>
</comment>
<feature type="region of interest" description="Disordered" evidence="6">
    <location>
        <begin position="1"/>
        <end position="20"/>
    </location>
</feature>
<proteinExistence type="inferred from homology"/>
<evidence type="ECO:0000256" key="5">
    <source>
        <dbReference type="HAMAP-Rule" id="MF_01114"/>
    </source>
</evidence>
<dbReference type="Pfam" id="PF21982">
    <property type="entry name" value="RecX_HTH1"/>
    <property type="match status" value="1"/>
</dbReference>
<gene>
    <name evidence="5 10" type="primary">recX</name>
    <name evidence="10" type="ORF">PRECH8_09480</name>
</gene>
<dbReference type="EMBL" id="BMAQ01000006">
    <property type="protein sequence ID" value="GFR37652.1"/>
    <property type="molecule type" value="Genomic_DNA"/>
</dbReference>
<evidence type="ECO:0000256" key="6">
    <source>
        <dbReference type="SAM" id="MobiDB-lite"/>
    </source>
</evidence>
<dbReference type="AlphaFoldDB" id="A0A916QBF8"/>
<dbReference type="HAMAP" id="MF_01114">
    <property type="entry name" value="RecX"/>
    <property type="match status" value="1"/>
</dbReference>
<dbReference type="InterPro" id="IPR053924">
    <property type="entry name" value="RecX_HTH_2nd"/>
</dbReference>
<dbReference type="InterPro" id="IPR003783">
    <property type="entry name" value="Regulatory_RecX"/>
</dbReference>
<dbReference type="Pfam" id="PF21981">
    <property type="entry name" value="RecX_HTH3"/>
    <property type="match status" value="1"/>
</dbReference>
<reference evidence="10" key="1">
    <citation type="submission" date="2020-08" db="EMBL/GenBank/DDBJ databases">
        <authorList>
            <person name="Uke A."/>
            <person name="Chhe C."/>
            <person name="Baramee S."/>
            <person name="Kosugi A."/>
        </authorList>
    </citation>
    <scope>NUCLEOTIDE SEQUENCE</scope>
    <source>
        <strain evidence="10">DA-C8</strain>
    </source>
</reference>
<accession>A0A916QBF8</accession>
<evidence type="ECO:0000256" key="1">
    <source>
        <dbReference type="ARBA" id="ARBA00004496"/>
    </source>
</evidence>
<sequence length="260" mass="30586">MDNTRFMGDRLKAGMGKSHGMKADMADLRSELPQEDQTEYEITRVEQHLRKAGHYDIYLNGEFAYTVHEDTLVTMQLLKGRKLDAADLARLEQEERINEAMDRALRWLAGRPHTEQEIVNKLRRAGFEQEDVIEAVTEKLRKLELLNDRLFAEQWLEQRVRAQKKGRNLIRHELMQKGVAKEHIDAALNALDDETEYEQALHLGLKKWRQTKGERMVRRHKTAGYLMRRGFPADIVRKVVNECAEQERNQVESDSYEEWE</sequence>
<dbReference type="GO" id="GO:0005737">
    <property type="term" value="C:cytoplasm"/>
    <property type="evidence" value="ECO:0007669"/>
    <property type="project" value="UniProtKB-SubCell"/>
</dbReference>
<comment type="subcellular location">
    <subcellularLocation>
        <location evidence="1 5">Cytoplasm</location>
    </subcellularLocation>
</comment>
<dbReference type="PANTHER" id="PTHR33602:SF1">
    <property type="entry name" value="REGULATORY PROTEIN RECX FAMILY PROTEIN"/>
    <property type="match status" value="1"/>
</dbReference>
<keyword evidence="4 5" id="KW-0963">Cytoplasm</keyword>
<reference evidence="10" key="2">
    <citation type="journal article" date="2021" name="Data Brief">
        <title>Draft genome sequence data of the facultative, thermophilic, xylanolytic bacterium Paenibacillus sp. strain DA-C8.</title>
        <authorList>
            <person name="Chhe C."/>
            <person name="Uke A."/>
            <person name="Baramee S."/>
            <person name="Ungkulpasvich U."/>
            <person name="Tachaapaikoon C."/>
            <person name="Pason P."/>
            <person name="Waeonukul R."/>
            <person name="Ratanakhanokchai K."/>
            <person name="Kosugi A."/>
        </authorList>
    </citation>
    <scope>NUCLEOTIDE SEQUENCE</scope>
    <source>
        <strain evidence="10">DA-C8</strain>
    </source>
</reference>
<dbReference type="PANTHER" id="PTHR33602">
    <property type="entry name" value="REGULATORY PROTEIN RECX FAMILY PROTEIN"/>
    <property type="match status" value="1"/>
</dbReference>
<name>A0A916QBF8_9BACL</name>
<evidence type="ECO:0000259" key="8">
    <source>
        <dbReference type="Pfam" id="PF21981"/>
    </source>
</evidence>
<comment type="caution">
    <text evidence="10">The sequence shown here is derived from an EMBL/GenBank/DDBJ whole genome shotgun (WGS) entry which is preliminary data.</text>
</comment>
<dbReference type="InterPro" id="IPR036388">
    <property type="entry name" value="WH-like_DNA-bd_sf"/>
</dbReference>
<protein>
    <recommendedName>
        <fullName evidence="3 5">Regulatory protein RecX</fullName>
    </recommendedName>
</protein>
<dbReference type="Gene3D" id="1.10.10.10">
    <property type="entry name" value="Winged helix-like DNA-binding domain superfamily/Winged helix DNA-binding domain"/>
    <property type="match status" value="3"/>
</dbReference>
<organism evidence="10 11">
    <name type="scientific">Insulibacter thermoxylanivorax</name>
    <dbReference type="NCBI Taxonomy" id="2749268"/>
    <lineage>
        <taxon>Bacteria</taxon>
        <taxon>Bacillati</taxon>
        <taxon>Bacillota</taxon>
        <taxon>Bacilli</taxon>
        <taxon>Bacillales</taxon>
        <taxon>Paenibacillaceae</taxon>
        <taxon>Insulibacter</taxon>
    </lineage>
</organism>
<dbReference type="InterPro" id="IPR053925">
    <property type="entry name" value="RecX_HTH_3rd"/>
</dbReference>
<evidence type="ECO:0000259" key="7">
    <source>
        <dbReference type="Pfam" id="PF02631"/>
    </source>
</evidence>
<evidence type="ECO:0000259" key="9">
    <source>
        <dbReference type="Pfam" id="PF21982"/>
    </source>
</evidence>
<feature type="domain" description="RecX second three-helical" evidence="7">
    <location>
        <begin position="147"/>
        <end position="188"/>
    </location>
</feature>
<evidence type="ECO:0000256" key="2">
    <source>
        <dbReference type="ARBA" id="ARBA00009695"/>
    </source>
</evidence>
<feature type="domain" description="RecX first three-helical" evidence="9">
    <location>
        <begin position="100"/>
        <end position="140"/>
    </location>
</feature>
<keyword evidence="11" id="KW-1185">Reference proteome</keyword>
<evidence type="ECO:0000256" key="3">
    <source>
        <dbReference type="ARBA" id="ARBA00018111"/>
    </source>
</evidence>
<dbReference type="GO" id="GO:0006282">
    <property type="term" value="P:regulation of DNA repair"/>
    <property type="evidence" value="ECO:0007669"/>
    <property type="project" value="UniProtKB-UniRule"/>
</dbReference>